<dbReference type="Proteomes" id="UP000001075">
    <property type="component" value="Unassembled WGS sequence"/>
</dbReference>
<evidence type="ECO:0000313" key="1">
    <source>
        <dbReference type="EMBL" id="EGW09495.1"/>
    </source>
</evidence>
<organism evidence="1 2">
    <name type="scientific">Cricetulus griseus</name>
    <name type="common">Chinese hamster</name>
    <name type="synonym">Cricetulus barabensis griseus</name>
    <dbReference type="NCBI Taxonomy" id="10029"/>
    <lineage>
        <taxon>Eukaryota</taxon>
        <taxon>Metazoa</taxon>
        <taxon>Chordata</taxon>
        <taxon>Craniata</taxon>
        <taxon>Vertebrata</taxon>
        <taxon>Euteleostomi</taxon>
        <taxon>Mammalia</taxon>
        <taxon>Eutheria</taxon>
        <taxon>Euarchontoglires</taxon>
        <taxon>Glires</taxon>
        <taxon>Rodentia</taxon>
        <taxon>Myomorpha</taxon>
        <taxon>Muroidea</taxon>
        <taxon>Cricetidae</taxon>
        <taxon>Cricetinae</taxon>
        <taxon>Cricetulus</taxon>
    </lineage>
</organism>
<gene>
    <name evidence="1" type="ORF">I79_010416</name>
</gene>
<protein>
    <submittedName>
        <fullName evidence="1">Uncharacterized protein</fullName>
    </submittedName>
</protein>
<sequence>MISLLPPGASWSQLLWRQLGIFVPSHVISRVTYIAPNGVSSCKVFSFKPSCVWKDCCHQLILPGRSLNPPKCCCLEFPIAFSHRTLKMFRKWRCETDTKQQHFYELLRVVTPRPEPLDSFEETWILRTTELATQLLI</sequence>
<dbReference type="AlphaFoldDB" id="G3HIF5"/>
<proteinExistence type="predicted"/>
<reference evidence="2" key="1">
    <citation type="journal article" date="2011" name="Nat. Biotechnol.">
        <title>The genomic sequence of the Chinese hamster ovary (CHO)-K1 cell line.</title>
        <authorList>
            <person name="Xu X."/>
            <person name="Nagarajan H."/>
            <person name="Lewis N.E."/>
            <person name="Pan S."/>
            <person name="Cai Z."/>
            <person name="Liu X."/>
            <person name="Chen W."/>
            <person name="Xie M."/>
            <person name="Wang W."/>
            <person name="Hammond S."/>
            <person name="Andersen M.R."/>
            <person name="Neff N."/>
            <person name="Passarelli B."/>
            <person name="Koh W."/>
            <person name="Fan H.C."/>
            <person name="Wang J."/>
            <person name="Gui Y."/>
            <person name="Lee K.H."/>
            <person name="Betenbaugh M.J."/>
            <person name="Quake S.R."/>
            <person name="Famili I."/>
            <person name="Palsson B.O."/>
            <person name="Wang J."/>
        </authorList>
    </citation>
    <scope>NUCLEOTIDE SEQUENCE [LARGE SCALE GENOMIC DNA]</scope>
    <source>
        <strain evidence="2">CHO K1 cell line</strain>
    </source>
</reference>
<evidence type="ECO:0000313" key="2">
    <source>
        <dbReference type="Proteomes" id="UP000001075"/>
    </source>
</evidence>
<accession>G3HIF5</accession>
<dbReference type="EMBL" id="JH000402">
    <property type="protein sequence ID" value="EGW09495.1"/>
    <property type="molecule type" value="Genomic_DNA"/>
</dbReference>
<dbReference type="InParanoid" id="G3HIF5"/>
<name>G3HIF5_CRIGR</name>